<organism evidence="10 11">
    <name type="scientific">Modicella reniformis</name>
    <dbReference type="NCBI Taxonomy" id="1440133"/>
    <lineage>
        <taxon>Eukaryota</taxon>
        <taxon>Fungi</taxon>
        <taxon>Fungi incertae sedis</taxon>
        <taxon>Mucoromycota</taxon>
        <taxon>Mortierellomycotina</taxon>
        <taxon>Mortierellomycetes</taxon>
        <taxon>Mortierellales</taxon>
        <taxon>Mortierellaceae</taxon>
        <taxon>Modicella</taxon>
    </lineage>
</organism>
<dbReference type="OrthoDB" id="423313at2759"/>
<evidence type="ECO:0000256" key="2">
    <source>
        <dbReference type="ARBA" id="ARBA00004922"/>
    </source>
</evidence>
<evidence type="ECO:0000256" key="5">
    <source>
        <dbReference type="ARBA" id="ARBA00023253"/>
    </source>
</evidence>
<dbReference type="Gene3D" id="3.40.50.11340">
    <property type="match status" value="1"/>
</dbReference>
<dbReference type="InterPro" id="IPR019378">
    <property type="entry name" value="GDP-Fuc_O-FucTrfase"/>
</dbReference>
<keyword evidence="4" id="KW-0256">Endoplasmic reticulum</keyword>
<proteinExistence type="inferred from homology"/>
<evidence type="ECO:0000256" key="9">
    <source>
        <dbReference type="SAM" id="MobiDB-lite"/>
    </source>
</evidence>
<evidence type="ECO:0000256" key="8">
    <source>
        <dbReference type="ARBA" id="ARBA00026232"/>
    </source>
</evidence>
<accession>A0A9P6MKD5</accession>
<dbReference type="PANTHER" id="PTHR13398:SF0">
    <property type="entry name" value="GDP-FUCOSE PROTEIN O-FUCOSYLTRANSFERASE 2"/>
    <property type="match status" value="1"/>
</dbReference>
<name>A0A9P6MKD5_9FUNG</name>
<evidence type="ECO:0000256" key="6">
    <source>
        <dbReference type="ARBA" id="ARBA00023277"/>
    </source>
</evidence>
<comment type="pathway">
    <text evidence="2">Protein modification; protein glycosylation.</text>
</comment>
<evidence type="ECO:0000256" key="7">
    <source>
        <dbReference type="ARBA" id="ARBA00025803"/>
    </source>
</evidence>
<keyword evidence="6" id="KW-0119">Carbohydrate metabolism</keyword>
<feature type="compositionally biased region" description="Polar residues" evidence="9">
    <location>
        <begin position="43"/>
        <end position="65"/>
    </location>
</feature>
<reference evidence="10" key="1">
    <citation type="journal article" date="2020" name="Fungal Divers.">
        <title>Resolving the Mortierellaceae phylogeny through synthesis of multi-gene phylogenetics and phylogenomics.</title>
        <authorList>
            <person name="Vandepol N."/>
            <person name="Liber J."/>
            <person name="Desiro A."/>
            <person name="Na H."/>
            <person name="Kennedy M."/>
            <person name="Barry K."/>
            <person name="Grigoriev I.V."/>
            <person name="Miller A.N."/>
            <person name="O'Donnell K."/>
            <person name="Stajich J.E."/>
            <person name="Bonito G."/>
        </authorList>
    </citation>
    <scope>NUCLEOTIDE SEQUENCE</scope>
    <source>
        <strain evidence="10">MES-2147</strain>
    </source>
</reference>
<feature type="region of interest" description="Disordered" evidence="9">
    <location>
        <begin position="468"/>
        <end position="489"/>
    </location>
</feature>
<dbReference type="Proteomes" id="UP000749646">
    <property type="component" value="Unassembled WGS sequence"/>
</dbReference>
<dbReference type="Pfam" id="PF10250">
    <property type="entry name" value="O-FucT"/>
    <property type="match status" value="1"/>
</dbReference>
<comment type="caution">
    <text evidence="10">The sequence shown here is derived from an EMBL/GenBank/DDBJ whole genome shotgun (WGS) entry which is preliminary data.</text>
</comment>
<keyword evidence="11" id="KW-1185">Reference proteome</keyword>
<dbReference type="Gene3D" id="3.40.50.11350">
    <property type="match status" value="1"/>
</dbReference>
<evidence type="ECO:0000256" key="1">
    <source>
        <dbReference type="ARBA" id="ARBA00004240"/>
    </source>
</evidence>
<dbReference type="GO" id="GO:0005783">
    <property type="term" value="C:endoplasmic reticulum"/>
    <property type="evidence" value="ECO:0007669"/>
    <property type="project" value="UniProtKB-SubCell"/>
</dbReference>
<gene>
    <name evidence="10" type="ORF">BGZ65_008185</name>
</gene>
<dbReference type="CDD" id="cd11296">
    <property type="entry name" value="O-FucT_like"/>
    <property type="match status" value="1"/>
</dbReference>
<dbReference type="InterPro" id="IPR045130">
    <property type="entry name" value="OFUT2-like"/>
</dbReference>
<dbReference type="GO" id="GO:0046922">
    <property type="term" value="F:peptide-O-fucosyltransferase activity"/>
    <property type="evidence" value="ECO:0007669"/>
    <property type="project" value="InterPro"/>
</dbReference>
<sequence length="550" mass="62516">MSAIRTRKLISWILVLFVGLFLFHLTSRLVDLELGSIYNRDATQTHPTADNDQAPSTIARSSWPSEHTLDTRAVLRSPQRPPSQGSLKPPKGSLQDLSKNISPPKTLLDPSVKYLGYMTYAGLTNQFIALENAAYLAFRLNRTLIIPPITTNSHDKYNSNQRWSDFFDLARFTTLTGLNVVEWNDIRPLTQEQTQVGLQQAMMGGKPFPLWEALAENLTCQVVYGFGDSERLHTTEVTFARQFLLRPQFVRPPPRLAKTKVYDRRKIAKDNTNMEDIVIINDFLDRYANNTDQLLFLSHAFKLKDPLMRRSWNEVARYLHFVPKVRAYAQRLIEHRAPETKRNGNRYIAIHVRRGDIWVKCAAKPPEEMVDCVTPLGYYAEQLEKAYRIAGEKLPVIVTTDSKSSEDRVKMAKLGWRRLDHTLYTTEDELGIFGPAMVDASILADAEIMIGSYSSSMSRVAERRQMSCSSAGNARRVQEGQSYQPSRPDVIGLAADGKAEVFYGEIKLEKTSAEEQHIDRLRLAIFCKDALDLFGRTLEVTPPKSLGSKW</sequence>
<evidence type="ECO:0000313" key="10">
    <source>
        <dbReference type="EMBL" id="KAG0006426.1"/>
    </source>
</evidence>
<comment type="subcellular location">
    <subcellularLocation>
        <location evidence="1">Endoplasmic reticulum</location>
    </subcellularLocation>
</comment>
<dbReference type="EMBL" id="JAAAHW010000121">
    <property type="protein sequence ID" value="KAG0006426.1"/>
    <property type="molecule type" value="Genomic_DNA"/>
</dbReference>
<evidence type="ECO:0000256" key="3">
    <source>
        <dbReference type="ARBA" id="ARBA00022679"/>
    </source>
</evidence>
<evidence type="ECO:0000256" key="4">
    <source>
        <dbReference type="ARBA" id="ARBA00022824"/>
    </source>
</evidence>
<evidence type="ECO:0000313" key="11">
    <source>
        <dbReference type="Proteomes" id="UP000749646"/>
    </source>
</evidence>
<keyword evidence="5" id="KW-0294">Fucose metabolism</keyword>
<comment type="similarity">
    <text evidence="7">Belongs to the glycosyltransferase 68 family.</text>
</comment>
<dbReference type="PANTHER" id="PTHR13398">
    <property type="entry name" value="GDP-FUCOSE PROTEIN O-FUCOSYLTRANSFERASE 2"/>
    <property type="match status" value="1"/>
</dbReference>
<protein>
    <recommendedName>
        <fullName evidence="8">GDP-fucose protein O-fucosyltransferase 2</fullName>
    </recommendedName>
</protein>
<dbReference type="GO" id="GO:0006004">
    <property type="term" value="P:fucose metabolic process"/>
    <property type="evidence" value="ECO:0007669"/>
    <property type="project" value="UniProtKB-KW"/>
</dbReference>
<keyword evidence="3" id="KW-0808">Transferase</keyword>
<feature type="region of interest" description="Disordered" evidence="9">
    <location>
        <begin position="43"/>
        <end position="102"/>
    </location>
</feature>
<dbReference type="AlphaFoldDB" id="A0A9P6MKD5"/>